<protein>
    <submittedName>
        <fullName evidence="4">Putative Small GTP-binding protein Rab28</fullName>
    </submittedName>
</protein>
<dbReference type="SMART" id="SM00174">
    <property type="entry name" value="RHO"/>
    <property type="match status" value="1"/>
</dbReference>
<dbReference type="Proteomes" id="UP000038009">
    <property type="component" value="Unassembled WGS sequence"/>
</dbReference>
<evidence type="ECO:0000313" key="4">
    <source>
        <dbReference type="EMBL" id="KPI83556.1"/>
    </source>
</evidence>
<dbReference type="OMA" id="YKNVNLH"/>
<reference evidence="4 5" key="1">
    <citation type="journal article" date="2015" name="PLoS Pathog.">
        <title>Leptomonas seymouri: Adaptations to the Dixenous Life Cycle Analyzed by Genome Sequencing, Transcriptome Profiling and Co-infection with Leishmania donovani.</title>
        <authorList>
            <person name="Kraeva N."/>
            <person name="Butenko A."/>
            <person name="Hlavacova J."/>
            <person name="Kostygov A."/>
            <person name="Myskova J."/>
            <person name="Grybchuk D."/>
            <person name="Lestinova T."/>
            <person name="Votypka J."/>
            <person name="Volf P."/>
            <person name="Opperdoes F."/>
            <person name="Flegontov P."/>
            <person name="Lukes J."/>
            <person name="Yurchenko V."/>
        </authorList>
    </citation>
    <scope>NUCLEOTIDE SEQUENCE [LARGE SCALE GENOMIC DNA]</scope>
    <source>
        <strain evidence="4 5">ATCC 30220</strain>
    </source>
</reference>
<dbReference type="PROSITE" id="PS51421">
    <property type="entry name" value="RAS"/>
    <property type="match status" value="1"/>
</dbReference>
<dbReference type="SMART" id="SM00176">
    <property type="entry name" value="RAN"/>
    <property type="match status" value="1"/>
</dbReference>
<keyword evidence="1" id="KW-0547">Nucleotide-binding</keyword>
<dbReference type="PANTHER" id="PTHR47977">
    <property type="entry name" value="RAS-RELATED PROTEIN RAB"/>
    <property type="match status" value="1"/>
</dbReference>
<dbReference type="InterPro" id="IPR005225">
    <property type="entry name" value="Small_GTP-bd"/>
</dbReference>
<dbReference type="EMBL" id="LJSK01000357">
    <property type="protein sequence ID" value="KPI83556.1"/>
    <property type="molecule type" value="Genomic_DNA"/>
</dbReference>
<dbReference type="PROSITE" id="PS51417">
    <property type="entry name" value="ARF"/>
    <property type="match status" value="1"/>
</dbReference>
<dbReference type="Gene3D" id="3.40.50.300">
    <property type="entry name" value="P-loop containing nucleotide triphosphate hydrolases"/>
    <property type="match status" value="1"/>
</dbReference>
<evidence type="ECO:0000313" key="5">
    <source>
        <dbReference type="Proteomes" id="UP000038009"/>
    </source>
</evidence>
<accession>A0A0N0P2Z9</accession>
<dbReference type="InterPro" id="IPR027417">
    <property type="entry name" value="P-loop_NTPase"/>
</dbReference>
<dbReference type="InterPro" id="IPR001806">
    <property type="entry name" value="Small_GTPase"/>
</dbReference>
<dbReference type="VEuPathDB" id="TriTrypDB:Lsey_0357_0090"/>
<dbReference type="FunFam" id="3.40.50.300:FF:001508">
    <property type="entry name" value="Small GTP-binding protein Rab28, putative"/>
    <property type="match status" value="1"/>
</dbReference>
<dbReference type="PRINTS" id="PR00449">
    <property type="entry name" value="RASTRNSFRMNG"/>
</dbReference>
<dbReference type="SUPFAM" id="SSF52540">
    <property type="entry name" value="P-loop containing nucleoside triphosphate hydrolases"/>
    <property type="match status" value="1"/>
</dbReference>
<dbReference type="GO" id="GO:0003924">
    <property type="term" value="F:GTPase activity"/>
    <property type="evidence" value="ECO:0007669"/>
    <property type="project" value="InterPro"/>
</dbReference>
<evidence type="ECO:0000256" key="2">
    <source>
        <dbReference type="ARBA" id="ARBA00023134"/>
    </source>
</evidence>
<organism evidence="4 5">
    <name type="scientific">Leptomonas seymouri</name>
    <dbReference type="NCBI Taxonomy" id="5684"/>
    <lineage>
        <taxon>Eukaryota</taxon>
        <taxon>Discoba</taxon>
        <taxon>Euglenozoa</taxon>
        <taxon>Kinetoplastea</taxon>
        <taxon>Metakinetoplastina</taxon>
        <taxon>Trypanosomatida</taxon>
        <taxon>Trypanosomatidae</taxon>
        <taxon>Leishmaniinae</taxon>
        <taxon>Leptomonas</taxon>
    </lineage>
</organism>
<sequence>MDSGSDASEEGLLQFKVVVLGNGAVGKTSLIRHFCESGFTKSYKQTIGLDFYSRKVQLPHSHPSVTLQLWDIGGQQIGGKMLSNYIHGSHAVCLVYDLTNANSFKDLSDWKACVDSVFQGVPEADQPPMILVGNKADLPSRAVSEADQQEFSKKFNIAHCTVSAKSGEHVNTTFTRIAATLAGVEMKQQDLSMADRVTATVVSQPEERREAPRVPVLHAQSSSQRKNKKDDECVAM</sequence>
<dbReference type="PROSITE" id="PS51420">
    <property type="entry name" value="RHO"/>
    <property type="match status" value="1"/>
</dbReference>
<dbReference type="AlphaFoldDB" id="A0A0N0P2Z9"/>
<keyword evidence="2" id="KW-0342">GTP-binding</keyword>
<dbReference type="SMART" id="SM00173">
    <property type="entry name" value="RAS"/>
    <property type="match status" value="1"/>
</dbReference>
<feature type="region of interest" description="Disordered" evidence="3">
    <location>
        <begin position="202"/>
        <end position="236"/>
    </location>
</feature>
<name>A0A0N0P2Z9_LEPSE</name>
<evidence type="ECO:0000256" key="3">
    <source>
        <dbReference type="SAM" id="MobiDB-lite"/>
    </source>
</evidence>
<proteinExistence type="predicted"/>
<dbReference type="Pfam" id="PF00071">
    <property type="entry name" value="Ras"/>
    <property type="match status" value="1"/>
</dbReference>
<gene>
    <name evidence="4" type="ORF">ABL78_7413</name>
</gene>
<dbReference type="GO" id="GO:0005525">
    <property type="term" value="F:GTP binding"/>
    <property type="evidence" value="ECO:0007669"/>
    <property type="project" value="UniProtKB-KW"/>
</dbReference>
<comment type="caution">
    <text evidence="4">The sequence shown here is derived from an EMBL/GenBank/DDBJ whole genome shotgun (WGS) entry which is preliminary data.</text>
</comment>
<dbReference type="OrthoDB" id="10254700at2759"/>
<dbReference type="InterPro" id="IPR050227">
    <property type="entry name" value="Rab"/>
</dbReference>
<dbReference type="NCBIfam" id="TIGR00231">
    <property type="entry name" value="small_GTP"/>
    <property type="match status" value="1"/>
</dbReference>
<dbReference type="SMART" id="SM00175">
    <property type="entry name" value="RAB"/>
    <property type="match status" value="1"/>
</dbReference>
<evidence type="ECO:0000256" key="1">
    <source>
        <dbReference type="ARBA" id="ARBA00022741"/>
    </source>
</evidence>
<keyword evidence="5" id="KW-1185">Reference proteome</keyword>
<dbReference type="PROSITE" id="PS51419">
    <property type="entry name" value="RAB"/>
    <property type="match status" value="1"/>
</dbReference>